<comment type="caution">
    <text evidence="1">The sequence shown here is derived from an EMBL/GenBank/DDBJ whole genome shotgun (WGS) entry which is preliminary data.</text>
</comment>
<dbReference type="EMBL" id="QWVS01000020">
    <property type="protein sequence ID" value="RID85262.1"/>
    <property type="molecule type" value="Genomic_DNA"/>
</dbReference>
<name>A0A398B5Y4_9BACI</name>
<evidence type="ECO:0000313" key="1">
    <source>
        <dbReference type="EMBL" id="RID85262.1"/>
    </source>
</evidence>
<dbReference type="Proteomes" id="UP000266016">
    <property type="component" value="Unassembled WGS sequence"/>
</dbReference>
<keyword evidence="2" id="KW-1185">Reference proteome</keyword>
<gene>
    <name evidence="1" type="ORF">D1953_12215</name>
</gene>
<dbReference type="RefSeq" id="WP_119117472.1">
    <property type="nucleotide sequence ID" value="NZ_QWVS01000020.1"/>
</dbReference>
<proteinExistence type="predicted"/>
<dbReference type="AlphaFoldDB" id="A0A398B5Y4"/>
<accession>A0A398B5Y4</accession>
<dbReference type="InterPro" id="IPR025716">
    <property type="entry name" value="Post-transcriptional_regulator"/>
</dbReference>
<protein>
    <submittedName>
        <fullName evidence="1">Post-transcriptional regulator</fullName>
    </submittedName>
</protein>
<organism evidence="1 2">
    <name type="scientific">Peribacillus asahii</name>
    <dbReference type="NCBI Taxonomy" id="228899"/>
    <lineage>
        <taxon>Bacteria</taxon>
        <taxon>Bacillati</taxon>
        <taxon>Bacillota</taxon>
        <taxon>Bacilli</taxon>
        <taxon>Bacillales</taxon>
        <taxon>Bacillaceae</taxon>
        <taxon>Peribacillus</taxon>
    </lineage>
</organism>
<reference evidence="1 2" key="1">
    <citation type="submission" date="2018-08" db="EMBL/GenBank/DDBJ databases">
        <title>Bacillus jemisoniae sp. nov., Bacillus chryseoplanitiae sp. nov., Bacillus resnikiae sp. nov., and Bacillus frankliniae sp. nov., isolated from Viking spacecraft and associated surfaces.</title>
        <authorList>
            <person name="Seuylemezian A."/>
            <person name="Vaishampayan P."/>
        </authorList>
    </citation>
    <scope>NUCLEOTIDE SEQUENCE [LARGE SCALE GENOMIC DNA]</scope>
    <source>
        <strain evidence="1 2">MA001</strain>
    </source>
</reference>
<dbReference type="Pfam" id="PF13797">
    <property type="entry name" value="Post_transc_reg"/>
    <property type="match status" value="1"/>
</dbReference>
<evidence type="ECO:0000313" key="2">
    <source>
        <dbReference type="Proteomes" id="UP000266016"/>
    </source>
</evidence>
<sequence>MTQNHPYQRYYIKVKPALKSKREEFRMLGLHAVKEEDIWSYLTDKTWKRPQETIRIHEIVADILALSSNQFMTFQMIAAYKAPSLFEPLSSEELKDLLRD</sequence>